<dbReference type="KEGG" id="cmaq:H0S70_08225"/>
<keyword evidence="2" id="KW-1185">Reference proteome</keyword>
<dbReference type="AlphaFoldDB" id="A0A7H1DTR9"/>
<proteinExistence type="predicted"/>
<accession>A0A7H1DTR9</accession>
<name>A0A7H1DTR9_9FLAO</name>
<gene>
    <name evidence="1" type="ORF">H0S70_08225</name>
</gene>
<evidence type="ECO:0000313" key="1">
    <source>
        <dbReference type="EMBL" id="QNS40377.1"/>
    </source>
</evidence>
<evidence type="ECO:0000313" key="2">
    <source>
        <dbReference type="Proteomes" id="UP000516438"/>
    </source>
</evidence>
<protein>
    <submittedName>
        <fullName evidence="1">Uncharacterized protein</fullName>
    </submittedName>
</protein>
<dbReference type="Proteomes" id="UP000516438">
    <property type="component" value="Chromosome"/>
</dbReference>
<reference evidence="1 2" key="1">
    <citation type="submission" date="2020-07" db="EMBL/GenBank/DDBJ databases">
        <title>Complete genome and description of Chryseobacterium manosquense strain Marseille-Q2069 sp. nov.</title>
        <authorList>
            <person name="Boxberger M."/>
        </authorList>
    </citation>
    <scope>NUCLEOTIDE SEQUENCE [LARGE SCALE GENOMIC DNA]</scope>
    <source>
        <strain evidence="1 2">Marseille-Q2069</strain>
    </source>
</reference>
<sequence length="67" mass="8280">MYYRKKIITDNLMVKKYDFYHPDNIFVIENGNNAAILEFLKRPYQELPEHIVKKYSFSEWIFRMLSE</sequence>
<organism evidence="1 2">
    <name type="scientific">Chryseobacterium manosquense</name>
    <dbReference type="NCBI Taxonomy" id="2754694"/>
    <lineage>
        <taxon>Bacteria</taxon>
        <taxon>Pseudomonadati</taxon>
        <taxon>Bacteroidota</taxon>
        <taxon>Flavobacteriia</taxon>
        <taxon>Flavobacteriales</taxon>
        <taxon>Weeksellaceae</taxon>
        <taxon>Chryseobacterium group</taxon>
        <taxon>Chryseobacterium</taxon>
    </lineage>
</organism>
<dbReference type="EMBL" id="CP060203">
    <property type="protein sequence ID" value="QNS40377.1"/>
    <property type="molecule type" value="Genomic_DNA"/>
</dbReference>